<name>A0A0A8YN51_ARUDO</name>
<protein>
    <submittedName>
        <fullName evidence="1">Uncharacterized protein</fullName>
    </submittedName>
</protein>
<sequence length="33" mass="3628">MNRVPPHLLCGVPARHVAGALPMVSLRLFCSER</sequence>
<dbReference type="EMBL" id="GBRH01273843">
    <property type="protein sequence ID" value="JAD24052.1"/>
    <property type="molecule type" value="Transcribed_RNA"/>
</dbReference>
<proteinExistence type="predicted"/>
<organism evidence="1">
    <name type="scientific">Arundo donax</name>
    <name type="common">Giant reed</name>
    <name type="synonym">Donax arundinaceus</name>
    <dbReference type="NCBI Taxonomy" id="35708"/>
    <lineage>
        <taxon>Eukaryota</taxon>
        <taxon>Viridiplantae</taxon>
        <taxon>Streptophyta</taxon>
        <taxon>Embryophyta</taxon>
        <taxon>Tracheophyta</taxon>
        <taxon>Spermatophyta</taxon>
        <taxon>Magnoliopsida</taxon>
        <taxon>Liliopsida</taxon>
        <taxon>Poales</taxon>
        <taxon>Poaceae</taxon>
        <taxon>PACMAD clade</taxon>
        <taxon>Arundinoideae</taxon>
        <taxon>Arundineae</taxon>
        <taxon>Arundo</taxon>
    </lineage>
</organism>
<reference evidence="1" key="1">
    <citation type="submission" date="2014-09" db="EMBL/GenBank/DDBJ databases">
        <authorList>
            <person name="Magalhaes I.L.F."/>
            <person name="Oliveira U."/>
            <person name="Santos F.R."/>
            <person name="Vidigal T.H.D.A."/>
            <person name="Brescovit A.D."/>
            <person name="Santos A.J."/>
        </authorList>
    </citation>
    <scope>NUCLEOTIDE SEQUENCE</scope>
    <source>
        <tissue evidence="1">Shoot tissue taken approximately 20 cm above the soil surface</tissue>
    </source>
</reference>
<evidence type="ECO:0000313" key="1">
    <source>
        <dbReference type="EMBL" id="JAD24052.1"/>
    </source>
</evidence>
<accession>A0A0A8YN51</accession>
<reference evidence="1" key="2">
    <citation type="journal article" date="2015" name="Data Brief">
        <title>Shoot transcriptome of the giant reed, Arundo donax.</title>
        <authorList>
            <person name="Barrero R.A."/>
            <person name="Guerrero F.D."/>
            <person name="Moolhuijzen P."/>
            <person name="Goolsby J.A."/>
            <person name="Tidwell J."/>
            <person name="Bellgard S.E."/>
            <person name="Bellgard M.I."/>
        </authorList>
    </citation>
    <scope>NUCLEOTIDE SEQUENCE</scope>
    <source>
        <tissue evidence="1">Shoot tissue taken approximately 20 cm above the soil surface</tissue>
    </source>
</reference>
<dbReference type="AlphaFoldDB" id="A0A0A8YN51"/>